<reference evidence="1 2" key="1">
    <citation type="submission" date="2018-08" db="EMBL/GenBank/DDBJ databases">
        <title>A genome reference for cultivated species of the human gut microbiota.</title>
        <authorList>
            <person name="Zou Y."/>
            <person name="Xue W."/>
            <person name="Luo G."/>
        </authorList>
    </citation>
    <scope>NUCLEOTIDE SEQUENCE [LARGE SCALE GENOMIC DNA]</scope>
    <source>
        <strain evidence="1 2">AF48-16</strain>
    </source>
</reference>
<dbReference type="EMBL" id="QRMZ01000020">
    <property type="protein sequence ID" value="RHK05412.1"/>
    <property type="molecule type" value="Genomic_DNA"/>
</dbReference>
<gene>
    <name evidence="1" type="ORF">DW084_14145</name>
</gene>
<comment type="caution">
    <text evidence="1">The sequence shown here is derived from an EMBL/GenBank/DDBJ whole genome shotgun (WGS) entry which is preliminary data.</text>
</comment>
<dbReference type="AlphaFoldDB" id="A0A415EQ21"/>
<sequence length="59" mass="6973">MFLSKDIIMEQGKVFRSIVSEAEIGFREIFAHHFLSEVMPKNNNGEFLKIDWTKINEEK</sequence>
<accession>A0A415EQ21</accession>
<organism evidence="1 2">
    <name type="scientific">Enterococcus casseliflavus</name>
    <name type="common">Enterococcus flavescens</name>
    <dbReference type="NCBI Taxonomy" id="37734"/>
    <lineage>
        <taxon>Bacteria</taxon>
        <taxon>Bacillati</taxon>
        <taxon>Bacillota</taxon>
        <taxon>Bacilli</taxon>
        <taxon>Lactobacillales</taxon>
        <taxon>Enterococcaceae</taxon>
        <taxon>Enterococcus</taxon>
    </lineage>
</organism>
<evidence type="ECO:0000313" key="1">
    <source>
        <dbReference type="EMBL" id="RHK05412.1"/>
    </source>
</evidence>
<evidence type="ECO:0000313" key="2">
    <source>
        <dbReference type="Proteomes" id="UP000286288"/>
    </source>
</evidence>
<protein>
    <submittedName>
        <fullName evidence="1">Uncharacterized protein</fullName>
    </submittedName>
</protein>
<name>A0A415EQ21_ENTCA</name>
<proteinExistence type="predicted"/>
<dbReference type="Proteomes" id="UP000286288">
    <property type="component" value="Unassembled WGS sequence"/>
</dbReference>